<reference evidence="1" key="1">
    <citation type="journal article" date="2014" name="Front. Microbiol.">
        <title>High frequency of phylogenetically diverse reductive dehalogenase-homologous genes in deep subseafloor sedimentary metagenomes.</title>
        <authorList>
            <person name="Kawai M."/>
            <person name="Futagami T."/>
            <person name="Toyoda A."/>
            <person name="Takaki Y."/>
            <person name="Nishi S."/>
            <person name="Hori S."/>
            <person name="Arai W."/>
            <person name="Tsubouchi T."/>
            <person name="Morono Y."/>
            <person name="Uchiyama I."/>
            <person name="Ito T."/>
            <person name="Fujiyama A."/>
            <person name="Inagaki F."/>
            <person name="Takami H."/>
        </authorList>
    </citation>
    <scope>NUCLEOTIDE SEQUENCE</scope>
    <source>
        <strain evidence="1">Expedition CK06-06</strain>
    </source>
</reference>
<dbReference type="EMBL" id="BARU01000011">
    <property type="protein sequence ID" value="GAH25352.1"/>
    <property type="molecule type" value="Genomic_DNA"/>
</dbReference>
<name>X1DYI0_9ZZZZ</name>
<evidence type="ECO:0000313" key="1">
    <source>
        <dbReference type="EMBL" id="GAH25352.1"/>
    </source>
</evidence>
<proteinExistence type="predicted"/>
<accession>X1DYI0</accession>
<sequence length="50" mass="5870">MEMSLEKEEEEEFLANIGQGGRVTVPLAYRERLRLKHGTRVRIKIRKDDA</sequence>
<gene>
    <name evidence="1" type="ORF">S03H2_00139</name>
</gene>
<protein>
    <recommendedName>
        <fullName evidence="2">SpoVT-AbrB domain-containing protein</fullName>
    </recommendedName>
</protein>
<dbReference type="SUPFAM" id="SSF89447">
    <property type="entry name" value="AbrB/MazE/MraZ-like"/>
    <property type="match status" value="1"/>
</dbReference>
<comment type="caution">
    <text evidence="1">The sequence shown here is derived from an EMBL/GenBank/DDBJ whole genome shotgun (WGS) entry which is preliminary data.</text>
</comment>
<dbReference type="AlphaFoldDB" id="X1DYI0"/>
<dbReference type="InterPro" id="IPR037914">
    <property type="entry name" value="SpoVT-AbrB_sf"/>
</dbReference>
<evidence type="ECO:0008006" key="2">
    <source>
        <dbReference type="Google" id="ProtNLM"/>
    </source>
</evidence>
<organism evidence="1">
    <name type="scientific">marine sediment metagenome</name>
    <dbReference type="NCBI Taxonomy" id="412755"/>
    <lineage>
        <taxon>unclassified sequences</taxon>
        <taxon>metagenomes</taxon>
        <taxon>ecological metagenomes</taxon>
    </lineage>
</organism>
<dbReference type="Gene3D" id="2.10.260.10">
    <property type="match status" value="1"/>
</dbReference>